<dbReference type="GO" id="GO:0008168">
    <property type="term" value="F:methyltransferase activity"/>
    <property type="evidence" value="ECO:0007669"/>
    <property type="project" value="UniProtKB-KW"/>
</dbReference>
<dbReference type="GO" id="GO:0032259">
    <property type="term" value="P:methylation"/>
    <property type="evidence" value="ECO:0007669"/>
    <property type="project" value="UniProtKB-KW"/>
</dbReference>
<dbReference type="Proteomes" id="UP001060164">
    <property type="component" value="Chromosome"/>
</dbReference>
<dbReference type="PANTHER" id="PTHR43591">
    <property type="entry name" value="METHYLTRANSFERASE"/>
    <property type="match status" value="1"/>
</dbReference>
<name>A0ABY5VDX4_9FIRM</name>
<protein>
    <submittedName>
        <fullName evidence="2">Class I SAM-dependent methyltransferase</fullName>
    </submittedName>
</protein>
<dbReference type="InterPro" id="IPR029063">
    <property type="entry name" value="SAM-dependent_MTases_sf"/>
</dbReference>
<evidence type="ECO:0000313" key="2">
    <source>
        <dbReference type="EMBL" id="UWP58824.1"/>
    </source>
</evidence>
<proteinExistence type="predicted"/>
<gene>
    <name evidence="2" type="ORF">NQ502_15825</name>
</gene>
<accession>A0ABY5VDX4</accession>
<keyword evidence="2" id="KW-0808">Transferase</keyword>
<reference evidence="2" key="1">
    <citation type="journal article" date="2022" name="Cell">
        <title>Design, construction, and in vivo augmentation of a complex gut microbiome.</title>
        <authorList>
            <person name="Cheng A.G."/>
            <person name="Ho P.Y."/>
            <person name="Aranda-Diaz A."/>
            <person name="Jain S."/>
            <person name="Yu F.B."/>
            <person name="Meng X."/>
            <person name="Wang M."/>
            <person name="Iakiviak M."/>
            <person name="Nagashima K."/>
            <person name="Zhao A."/>
            <person name="Murugkar P."/>
            <person name="Patil A."/>
            <person name="Atabakhsh K."/>
            <person name="Weakley A."/>
            <person name="Yan J."/>
            <person name="Brumbaugh A.R."/>
            <person name="Higginbottom S."/>
            <person name="Dimas A."/>
            <person name="Shiver A.L."/>
            <person name="Deutschbauer A."/>
            <person name="Neff N."/>
            <person name="Sonnenburg J.L."/>
            <person name="Huang K.C."/>
            <person name="Fischbach M.A."/>
        </authorList>
    </citation>
    <scope>NUCLEOTIDE SEQUENCE</scope>
    <source>
        <strain evidence="2">DSM 19829</strain>
    </source>
</reference>
<dbReference type="InterPro" id="IPR013216">
    <property type="entry name" value="Methyltransf_11"/>
</dbReference>
<keyword evidence="3" id="KW-1185">Reference proteome</keyword>
<dbReference type="Pfam" id="PF08241">
    <property type="entry name" value="Methyltransf_11"/>
    <property type="match status" value="1"/>
</dbReference>
<sequence>MYIKEKITDYWSDRAESYSQQNQFQLTSCYDKWKSLLLQYAPDRKNTKILDVGTGPGFFAILLAKEGYQVTAVDQNAEMLRCAQENARQAGVDICFLQTGDELPFADGSMDMIVARDVTWMQLEPEKVLESWYRILKKDGCLLYFDAEWYGYLRDERQAQEYRSFRRYVKEQSGFVYEKANEMERLAAEFPLTYQERPKWDGEFWKSLNPRQVSCKTELNPIVYSEIEQLQYAKTPEFLVCVQK</sequence>
<feature type="domain" description="Methyltransferase type 11" evidence="1">
    <location>
        <begin position="50"/>
        <end position="143"/>
    </location>
</feature>
<dbReference type="RefSeq" id="WP_028527423.1">
    <property type="nucleotide sequence ID" value="NZ_CABLBR010000001.1"/>
</dbReference>
<dbReference type="EMBL" id="CP102290">
    <property type="protein sequence ID" value="UWP58824.1"/>
    <property type="molecule type" value="Genomic_DNA"/>
</dbReference>
<evidence type="ECO:0000259" key="1">
    <source>
        <dbReference type="Pfam" id="PF08241"/>
    </source>
</evidence>
<dbReference type="CDD" id="cd02440">
    <property type="entry name" value="AdoMet_MTases"/>
    <property type="match status" value="1"/>
</dbReference>
<dbReference type="Gene3D" id="3.40.50.150">
    <property type="entry name" value="Vaccinia Virus protein VP39"/>
    <property type="match status" value="1"/>
</dbReference>
<organism evidence="2 3">
    <name type="scientific">Ruminococcus gauvreauii</name>
    <dbReference type="NCBI Taxonomy" id="438033"/>
    <lineage>
        <taxon>Bacteria</taxon>
        <taxon>Bacillati</taxon>
        <taxon>Bacillota</taxon>
        <taxon>Clostridia</taxon>
        <taxon>Eubacteriales</taxon>
        <taxon>Oscillospiraceae</taxon>
        <taxon>Ruminococcus</taxon>
    </lineage>
</organism>
<keyword evidence="2" id="KW-0489">Methyltransferase</keyword>
<dbReference type="SUPFAM" id="SSF53335">
    <property type="entry name" value="S-adenosyl-L-methionine-dependent methyltransferases"/>
    <property type="match status" value="1"/>
</dbReference>
<evidence type="ECO:0000313" key="3">
    <source>
        <dbReference type="Proteomes" id="UP001060164"/>
    </source>
</evidence>